<protein>
    <recommendedName>
        <fullName evidence="3">Type II toxin-antitoxin system RelE/ParE family toxin</fullName>
    </recommendedName>
</protein>
<gene>
    <name evidence="1" type="ORF">HEP81_04824</name>
</gene>
<evidence type="ECO:0000313" key="1">
    <source>
        <dbReference type="EMBL" id="QNT95093.1"/>
    </source>
</evidence>
<organism evidence="1 2">
    <name type="scientific">Streptomyces griseofuscus</name>
    <dbReference type="NCBI Taxonomy" id="146922"/>
    <lineage>
        <taxon>Bacteria</taxon>
        <taxon>Bacillati</taxon>
        <taxon>Actinomycetota</taxon>
        <taxon>Actinomycetes</taxon>
        <taxon>Kitasatosporales</taxon>
        <taxon>Streptomycetaceae</taxon>
        <taxon>Streptomyces</taxon>
    </lineage>
</organism>
<proteinExistence type="predicted"/>
<dbReference type="AlphaFoldDB" id="A0A7H1Q463"/>
<dbReference type="EMBL" id="CP051006">
    <property type="protein sequence ID" value="QNT95093.1"/>
    <property type="molecule type" value="Genomic_DNA"/>
</dbReference>
<evidence type="ECO:0008006" key="3">
    <source>
        <dbReference type="Google" id="ProtNLM"/>
    </source>
</evidence>
<dbReference type="InterPro" id="IPR009241">
    <property type="entry name" value="HigB-like"/>
</dbReference>
<dbReference type="Proteomes" id="UP000516422">
    <property type="component" value="Chromosome"/>
</dbReference>
<name>A0A7H1Q463_9ACTN</name>
<sequence length="102" mass="11861">MQKDIAKCKLNKAEKAKLRTLMERVRLRQTLSGDVKNLGGDLLEVRLDGDHRIFRLLYAEVEDGLVLLGLSFFQKKTQATPPVQKLTANRRLKEWRKRRTEA</sequence>
<dbReference type="Pfam" id="PF05973">
    <property type="entry name" value="Gp49"/>
    <property type="match status" value="1"/>
</dbReference>
<evidence type="ECO:0000313" key="2">
    <source>
        <dbReference type="Proteomes" id="UP000516422"/>
    </source>
</evidence>
<accession>A0A7H1Q463</accession>
<dbReference type="KEGG" id="sgf:HEP81_04824"/>
<reference evidence="1 2" key="1">
    <citation type="submission" date="2020-04" db="EMBL/GenBank/DDBJ databases">
        <title>Characterization and engineering of Streptomyces griseofuscus DSM40191 as a potential heterologous host for expression of BGCs.</title>
        <authorList>
            <person name="Gren T."/>
            <person name="Whitford C.M."/>
            <person name="Mohite O.S."/>
            <person name="Joergensen T.S."/>
            <person name="Nielsen J.B."/>
            <person name="Lee S.Y."/>
            <person name="Weber T."/>
        </authorList>
    </citation>
    <scope>NUCLEOTIDE SEQUENCE [LARGE SCALE GENOMIC DNA]</scope>
    <source>
        <strain evidence="1 2">DSM 40191</strain>
    </source>
</reference>